<protein>
    <submittedName>
        <fullName evidence="1">Uncharacterized protein</fullName>
    </submittedName>
</protein>
<proteinExistence type="predicted"/>
<reference evidence="1 2" key="1">
    <citation type="journal article" date="2021" name="Elife">
        <title>Chloroplast acquisition without the gene transfer in kleptoplastic sea slugs, Plakobranchus ocellatus.</title>
        <authorList>
            <person name="Maeda T."/>
            <person name="Takahashi S."/>
            <person name="Yoshida T."/>
            <person name="Shimamura S."/>
            <person name="Takaki Y."/>
            <person name="Nagai Y."/>
            <person name="Toyoda A."/>
            <person name="Suzuki Y."/>
            <person name="Arimoto A."/>
            <person name="Ishii H."/>
            <person name="Satoh N."/>
            <person name="Nishiyama T."/>
            <person name="Hasebe M."/>
            <person name="Maruyama T."/>
            <person name="Minagawa J."/>
            <person name="Obokata J."/>
            <person name="Shigenobu S."/>
        </authorList>
    </citation>
    <scope>NUCLEOTIDE SEQUENCE [LARGE SCALE GENOMIC DNA]</scope>
</reference>
<evidence type="ECO:0000313" key="1">
    <source>
        <dbReference type="EMBL" id="GFR91381.1"/>
    </source>
</evidence>
<gene>
    <name evidence="1" type="ORF">ElyMa_004326100</name>
</gene>
<keyword evidence="2" id="KW-1185">Reference proteome</keyword>
<evidence type="ECO:0000313" key="2">
    <source>
        <dbReference type="Proteomes" id="UP000762676"/>
    </source>
</evidence>
<comment type="caution">
    <text evidence="1">The sequence shown here is derived from an EMBL/GenBank/DDBJ whole genome shotgun (WGS) entry which is preliminary data.</text>
</comment>
<dbReference type="Proteomes" id="UP000762676">
    <property type="component" value="Unassembled WGS sequence"/>
</dbReference>
<organism evidence="1 2">
    <name type="scientific">Elysia marginata</name>
    <dbReference type="NCBI Taxonomy" id="1093978"/>
    <lineage>
        <taxon>Eukaryota</taxon>
        <taxon>Metazoa</taxon>
        <taxon>Spiralia</taxon>
        <taxon>Lophotrochozoa</taxon>
        <taxon>Mollusca</taxon>
        <taxon>Gastropoda</taxon>
        <taxon>Heterobranchia</taxon>
        <taxon>Euthyneura</taxon>
        <taxon>Panpulmonata</taxon>
        <taxon>Sacoglossa</taxon>
        <taxon>Placobranchoidea</taxon>
        <taxon>Plakobranchidae</taxon>
        <taxon>Elysia</taxon>
    </lineage>
</organism>
<dbReference type="AlphaFoldDB" id="A0AAV4H1Y4"/>
<accession>A0AAV4H1Y4</accession>
<dbReference type="EMBL" id="BMAT01008732">
    <property type="protein sequence ID" value="GFR91381.1"/>
    <property type="molecule type" value="Genomic_DNA"/>
</dbReference>
<sequence length="93" mass="10588">MVTKTWKRVLESSDQCRTQHHFLSTLIVTSSLSNRVLGNFRIWAQQSKVSHSLPQDADRRHLVAIHQFRFRSKADAIQDAKSMLGLAESVGVK</sequence>
<name>A0AAV4H1Y4_9GAST</name>